<dbReference type="SUPFAM" id="SSF55048">
    <property type="entry name" value="Probable ACP-binding domain of malonyl-CoA ACP transacylase"/>
    <property type="match status" value="1"/>
</dbReference>
<evidence type="ECO:0000259" key="5">
    <source>
        <dbReference type="SMART" id="SM00827"/>
    </source>
</evidence>
<dbReference type="InterPro" id="IPR050858">
    <property type="entry name" value="Mal-CoA-ACP_Trans/PKS_FabD"/>
</dbReference>
<dbReference type="GO" id="GO:0004314">
    <property type="term" value="F:[acyl-carrier-protein] S-malonyltransferase activity"/>
    <property type="evidence" value="ECO:0007669"/>
    <property type="project" value="UniProtKB-EC"/>
</dbReference>
<keyword evidence="3 6" id="KW-0012">Acyltransferase</keyword>
<dbReference type="PANTHER" id="PTHR42681:SF1">
    <property type="entry name" value="MALONYL-COA-ACYL CARRIER PROTEIN TRANSACYLASE, MITOCHONDRIAL"/>
    <property type="match status" value="1"/>
</dbReference>
<dbReference type="STRING" id="1300347.I601_3719"/>
<dbReference type="InterPro" id="IPR001227">
    <property type="entry name" value="Ac_transferase_dom_sf"/>
</dbReference>
<evidence type="ECO:0000256" key="4">
    <source>
        <dbReference type="ARBA" id="ARBA00048462"/>
    </source>
</evidence>
<evidence type="ECO:0000256" key="1">
    <source>
        <dbReference type="ARBA" id="ARBA00013258"/>
    </source>
</evidence>
<dbReference type="EC" id="2.3.1.39" evidence="1"/>
<protein>
    <recommendedName>
        <fullName evidence="1">[acyl-carrier-protein] S-malonyltransferase</fullName>
        <ecNumber evidence="1">2.3.1.39</ecNumber>
    </recommendedName>
</protein>
<dbReference type="InterPro" id="IPR011053">
    <property type="entry name" value="Single_hybrid_motif"/>
</dbReference>
<dbReference type="InterPro" id="IPR016035">
    <property type="entry name" value="Acyl_Trfase/lysoPLipase"/>
</dbReference>
<feature type="domain" description="Malonyl-CoA:ACP transacylase (MAT)" evidence="5">
    <location>
        <begin position="22"/>
        <end position="338"/>
    </location>
</feature>
<sequence>MAVSTPGWRDRLRHSGVVLVIVAPGQGAQSPGFLTPWLEDPAFARRFEWLSTVAGLDLVHYGTRADADAIRATEVAQPLLVATGLVAALQLFPHPGDAFERIGAVAGHSVGEIGAAAGARVITAEQAMVLVRERGLAMSRAAAITPTGMTAVLGGDREEVLARIAEHDLTAANDNGPGQVVAAGTLEQLAAFQADAPTKARLVPLPVAGAFHTQHMEPAVAHLGALAGSVSTHDPRTRVISNRDGQVVHDGREVLRRIVGQIAHPVRWDLCLEAMEDLGVTGILEMPPAGTLTGIAKRALKGVETFALKTPDQLDDARDFCDKHGESAGLNLTPTWRMVVSPGKGTFHRSEQAAASTVLDAGAVVGDVASTRDRVSVTAAHGGQVVEWLVEDGDLVSPGQPLLRLHPEGAA</sequence>
<dbReference type="PATRIC" id="fig|1300347.3.peg.3729"/>
<keyword evidence="2 6" id="KW-0808">Transferase</keyword>
<organism evidence="6 7">
    <name type="scientific">Nocardioides dokdonensis FR1436</name>
    <dbReference type="NCBI Taxonomy" id="1300347"/>
    <lineage>
        <taxon>Bacteria</taxon>
        <taxon>Bacillati</taxon>
        <taxon>Actinomycetota</taxon>
        <taxon>Actinomycetes</taxon>
        <taxon>Propionibacteriales</taxon>
        <taxon>Nocardioidaceae</taxon>
        <taxon>Nocardioides</taxon>
    </lineage>
</organism>
<dbReference type="GO" id="GO:0005829">
    <property type="term" value="C:cytosol"/>
    <property type="evidence" value="ECO:0007669"/>
    <property type="project" value="TreeGrafter"/>
</dbReference>
<name>A0A1A9GR78_9ACTN</name>
<dbReference type="InterPro" id="IPR016036">
    <property type="entry name" value="Malonyl_transacylase_ACP-bd"/>
</dbReference>
<keyword evidence="7" id="KW-1185">Reference proteome</keyword>
<evidence type="ECO:0000256" key="2">
    <source>
        <dbReference type="ARBA" id="ARBA00022679"/>
    </source>
</evidence>
<dbReference type="AlphaFoldDB" id="A0A1A9GR78"/>
<dbReference type="Proteomes" id="UP000077868">
    <property type="component" value="Chromosome"/>
</dbReference>
<dbReference type="GO" id="GO:0006633">
    <property type="term" value="P:fatty acid biosynthetic process"/>
    <property type="evidence" value="ECO:0007669"/>
    <property type="project" value="TreeGrafter"/>
</dbReference>
<dbReference type="InterPro" id="IPR014043">
    <property type="entry name" value="Acyl_transferase_dom"/>
</dbReference>
<dbReference type="KEGG" id="ndk:I601_3719"/>
<dbReference type="Gene3D" id="2.40.50.100">
    <property type="match status" value="1"/>
</dbReference>
<dbReference type="SUPFAM" id="SSF51230">
    <property type="entry name" value="Single hybrid motif"/>
    <property type="match status" value="1"/>
</dbReference>
<dbReference type="Pfam" id="PF00698">
    <property type="entry name" value="Acyl_transf_1"/>
    <property type="match status" value="1"/>
</dbReference>
<dbReference type="SMART" id="SM00827">
    <property type="entry name" value="PKS_AT"/>
    <property type="match status" value="1"/>
</dbReference>
<dbReference type="Gene3D" id="3.40.366.10">
    <property type="entry name" value="Malonyl-Coenzyme A Acyl Carrier Protein, domain 2"/>
    <property type="match status" value="1"/>
</dbReference>
<comment type="catalytic activity">
    <reaction evidence="4">
        <text>holo-[ACP] + malonyl-CoA = malonyl-[ACP] + CoA</text>
        <dbReference type="Rhea" id="RHEA:41792"/>
        <dbReference type="Rhea" id="RHEA-COMP:9623"/>
        <dbReference type="Rhea" id="RHEA-COMP:9685"/>
        <dbReference type="ChEBI" id="CHEBI:57287"/>
        <dbReference type="ChEBI" id="CHEBI:57384"/>
        <dbReference type="ChEBI" id="CHEBI:64479"/>
        <dbReference type="ChEBI" id="CHEBI:78449"/>
        <dbReference type="EC" id="2.3.1.39"/>
    </reaction>
</comment>
<gene>
    <name evidence="6" type="primary">fabD</name>
    <name evidence="6" type="ORF">I601_3719</name>
</gene>
<evidence type="ECO:0000313" key="6">
    <source>
        <dbReference type="EMBL" id="ANH40123.1"/>
    </source>
</evidence>
<proteinExistence type="predicted"/>
<accession>A0A1A9GR78</accession>
<dbReference type="EMBL" id="CP015079">
    <property type="protein sequence ID" value="ANH40123.1"/>
    <property type="molecule type" value="Genomic_DNA"/>
</dbReference>
<reference evidence="6 7" key="1">
    <citation type="submission" date="2016-03" db="EMBL/GenBank/DDBJ databases">
        <title>Complete genome sequence of a soil Actinobacterium, Nocardioides dokdonensis FR1436.</title>
        <authorList>
            <person name="Kwon S.-K."/>
            <person name="Kim K."/>
            <person name="Kim J.F."/>
        </authorList>
    </citation>
    <scope>NUCLEOTIDE SEQUENCE [LARGE SCALE GENOMIC DNA]</scope>
    <source>
        <strain evidence="6 7">FR1436</strain>
    </source>
</reference>
<evidence type="ECO:0000256" key="3">
    <source>
        <dbReference type="ARBA" id="ARBA00023315"/>
    </source>
</evidence>
<dbReference type="Gene3D" id="3.30.70.250">
    <property type="entry name" value="Malonyl-CoA ACP transacylase, ACP-binding"/>
    <property type="match status" value="1"/>
</dbReference>
<evidence type="ECO:0000313" key="7">
    <source>
        <dbReference type="Proteomes" id="UP000077868"/>
    </source>
</evidence>
<dbReference type="PANTHER" id="PTHR42681">
    <property type="entry name" value="MALONYL-COA-ACYL CARRIER PROTEIN TRANSACYLASE, MITOCHONDRIAL"/>
    <property type="match status" value="1"/>
</dbReference>
<dbReference type="SUPFAM" id="SSF52151">
    <property type="entry name" value="FabD/lysophospholipase-like"/>
    <property type="match status" value="1"/>
</dbReference>